<dbReference type="PANTHER" id="PTHR42776">
    <property type="entry name" value="SERINE PEPTIDASE S9 FAMILY MEMBER"/>
    <property type="match status" value="1"/>
</dbReference>
<evidence type="ECO:0000313" key="5">
    <source>
        <dbReference type="Proteomes" id="UP000290204"/>
    </source>
</evidence>
<dbReference type="Proteomes" id="UP000290204">
    <property type="component" value="Unassembled WGS sequence"/>
</dbReference>
<evidence type="ECO:0000313" key="4">
    <source>
        <dbReference type="EMBL" id="RXK58104.1"/>
    </source>
</evidence>
<dbReference type="GO" id="GO:0004252">
    <property type="term" value="F:serine-type endopeptidase activity"/>
    <property type="evidence" value="ECO:0007669"/>
    <property type="project" value="TreeGrafter"/>
</dbReference>
<accession>A0A4Q1CEK3</accession>
<comment type="caution">
    <text evidence="4">The sequence shown here is derived from an EMBL/GenBank/DDBJ whole genome shotgun (WGS) entry which is preliminary data.</text>
</comment>
<dbReference type="SUPFAM" id="SSF82171">
    <property type="entry name" value="DPP6 N-terminal domain-like"/>
    <property type="match status" value="1"/>
</dbReference>
<feature type="chain" id="PRO_5020200963" evidence="2">
    <location>
        <begin position="19"/>
        <end position="802"/>
    </location>
</feature>
<dbReference type="Pfam" id="PF00326">
    <property type="entry name" value="Peptidase_S9"/>
    <property type="match status" value="1"/>
</dbReference>
<dbReference type="InterPro" id="IPR011042">
    <property type="entry name" value="6-blade_b-propeller_TolB-like"/>
</dbReference>
<keyword evidence="1" id="KW-0378">Hydrolase</keyword>
<dbReference type="Gene3D" id="3.40.50.1820">
    <property type="entry name" value="alpha/beta hydrolase"/>
    <property type="match status" value="1"/>
</dbReference>
<organism evidence="4 5">
    <name type="scientific">Lacibacter luteus</name>
    <dbReference type="NCBI Taxonomy" id="2508719"/>
    <lineage>
        <taxon>Bacteria</taxon>
        <taxon>Pseudomonadati</taxon>
        <taxon>Bacteroidota</taxon>
        <taxon>Chitinophagia</taxon>
        <taxon>Chitinophagales</taxon>
        <taxon>Chitinophagaceae</taxon>
        <taxon>Lacibacter</taxon>
    </lineage>
</organism>
<dbReference type="GO" id="GO:0006508">
    <property type="term" value="P:proteolysis"/>
    <property type="evidence" value="ECO:0007669"/>
    <property type="project" value="InterPro"/>
</dbReference>
<dbReference type="RefSeq" id="WP_129132533.1">
    <property type="nucleotide sequence ID" value="NZ_SDHW01000007.1"/>
</dbReference>
<feature type="domain" description="Peptidase S9 prolyl oligopeptidase catalytic" evidence="3">
    <location>
        <begin position="646"/>
        <end position="800"/>
    </location>
</feature>
<dbReference type="InterPro" id="IPR029058">
    <property type="entry name" value="AB_hydrolase_fold"/>
</dbReference>
<gene>
    <name evidence="4" type="ORF">ESA94_19020</name>
</gene>
<dbReference type="OrthoDB" id="6388416at2"/>
<dbReference type="AlphaFoldDB" id="A0A4Q1CEK3"/>
<proteinExistence type="predicted"/>
<sequence>MRSVSVLLLFFLAMKTIAQDAVNYQLPPKDIMDLALAKPTPTVSVDSKGQWMLLIERNTYPLVDELGQPEVRVAGLRINPANFSQSRQNYINNFTIKNIASGKEYKISGLPANMLANAVSWSPNEKKFAFTNSTGSVVDLYVVDIATQKATKVNKTALNVVLGAAFSWLDDNTVLYKTIIKPASAMPKRPITPKGPTVQESYGSAAPRPTFQDMIKSPYDESLFEFFTLAQLVKNVNGVETKINQPAIYSGISASPDKKYWLVRTISKPFSYVVPAFGFNSTVAIHDAGGKFIKEIAKLPSAETAPAGNDNVQDVPRSIEWRDDEAATVVWCKALDGGLIKNTAEYRDAVYALPAPFTAQPKELFKTKMRYGGTTWGNSSFALVQEVLRSKAQTKLSKLNPSTGEMELLQERSANDAYNNPGSPVTEKNSYGRDVVIPHDGKLLMNNTTGASSKGDLPFLAYFDLATKKNEIIWRCKEDEYEMVMDVLDRNSLTVLTRMETQTVVPNYHVKTLKGIVPGGGKQITDFKNPYPQLEGVSVQKISYKRADGVDLTGNLYLPKGYDVKKDGPLPVLMWAYPREFTNARDAAQVRGSKNTFTRIGWGGPIFWVTQGYAVLDNAEMPIVSTSADKKPNDDFIEQLKLNARAAIDKLASMGVGDSTRVAVGGHSYGAFMTAHLLSHTNWFKAGIARSGAYNRTLTPFSFQNEDRTYWQAPQLYFDMSPFSYAQKLKTPILLVHGDTDDNTGTYPIQSERMFQALKGNGGNVRYVSLPYEAHGYRGKENILHLLWEEHMWLEKYVKGKK</sequence>
<dbReference type="PANTHER" id="PTHR42776:SF28">
    <property type="entry name" value="GLUTAMYL ENDOPEPTIDASE, CHLOROPLASTIC-RELATED"/>
    <property type="match status" value="1"/>
</dbReference>
<reference evidence="4 5" key="1">
    <citation type="submission" date="2019-01" db="EMBL/GenBank/DDBJ databases">
        <title>Lacibacter sp. strain TTM-7.</title>
        <authorList>
            <person name="Chen W.-M."/>
        </authorList>
    </citation>
    <scope>NUCLEOTIDE SEQUENCE [LARGE SCALE GENOMIC DNA]</scope>
    <source>
        <strain evidence="4 5">TTM-7</strain>
    </source>
</reference>
<dbReference type="InterPro" id="IPR001375">
    <property type="entry name" value="Peptidase_S9_cat"/>
</dbReference>
<evidence type="ECO:0000256" key="1">
    <source>
        <dbReference type="ARBA" id="ARBA00022801"/>
    </source>
</evidence>
<dbReference type="SUPFAM" id="SSF53474">
    <property type="entry name" value="alpha/beta-Hydrolases"/>
    <property type="match status" value="1"/>
</dbReference>
<name>A0A4Q1CEK3_9BACT</name>
<evidence type="ECO:0000259" key="3">
    <source>
        <dbReference type="Pfam" id="PF00326"/>
    </source>
</evidence>
<dbReference type="EMBL" id="SDHW01000007">
    <property type="protein sequence ID" value="RXK58104.1"/>
    <property type="molecule type" value="Genomic_DNA"/>
</dbReference>
<evidence type="ECO:0000256" key="2">
    <source>
        <dbReference type="SAM" id="SignalP"/>
    </source>
</evidence>
<protein>
    <submittedName>
        <fullName evidence="4">S9 family peptidase</fullName>
    </submittedName>
</protein>
<keyword evidence="2" id="KW-0732">Signal</keyword>
<feature type="signal peptide" evidence="2">
    <location>
        <begin position="1"/>
        <end position="18"/>
    </location>
</feature>
<keyword evidence="5" id="KW-1185">Reference proteome</keyword>
<dbReference type="Gene3D" id="2.120.10.30">
    <property type="entry name" value="TolB, C-terminal domain"/>
    <property type="match status" value="1"/>
</dbReference>